<dbReference type="Pfam" id="PF03061">
    <property type="entry name" value="4HBT"/>
    <property type="match status" value="1"/>
</dbReference>
<dbReference type="PANTHER" id="PTHR11049">
    <property type="entry name" value="ACYL COENZYME A THIOESTER HYDROLASE"/>
    <property type="match status" value="1"/>
</dbReference>
<dbReference type="PROSITE" id="PS51770">
    <property type="entry name" value="HOTDOG_ACOT"/>
    <property type="match status" value="1"/>
</dbReference>
<gene>
    <name evidence="5" type="ORF">Q4T40_13595</name>
</gene>
<keyword evidence="6" id="KW-1185">Reference proteome</keyword>
<protein>
    <submittedName>
        <fullName evidence="5">Hotdog domain-containing protein</fullName>
    </submittedName>
</protein>
<dbReference type="InterPro" id="IPR033120">
    <property type="entry name" value="HOTDOG_ACOT"/>
</dbReference>
<dbReference type="EMBL" id="JAUOZS010000001">
    <property type="protein sequence ID" value="MDT8902283.1"/>
    <property type="molecule type" value="Genomic_DNA"/>
</dbReference>
<accession>A0ABU3P160</accession>
<evidence type="ECO:0000313" key="5">
    <source>
        <dbReference type="EMBL" id="MDT8902283.1"/>
    </source>
</evidence>
<keyword evidence="2 3" id="KW-0378">Hydrolase</keyword>
<dbReference type="InterPro" id="IPR040170">
    <property type="entry name" value="Cytosol_ACT"/>
</dbReference>
<evidence type="ECO:0000256" key="3">
    <source>
        <dbReference type="PROSITE-ProRule" id="PRU01106"/>
    </source>
</evidence>
<evidence type="ECO:0000259" key="4">
    <source>
        <dbReference type="PROSITE" id="PS51770"/>
    </source>
</evidence>
<reference evidence="5 6" key="1">
    <citation type="submission" date="2023-07" db="EMBL/GenBank/DDBJ databases">
        <title>The novel representative of Negativicutes class, Anaeroselena agilis gen. nov. sp. nov.</title>
        <authorList>
            <person name="Prokofeva M.I."/>
            <person name="Elcheninov A.G."/>
            <person name="Klyukina A."/>
            <person name="Kublanov I.V."/>
            <person name="Frolov E.N."/>
            <person name="Podosokorskaya O.A."/>
        </authorList>
    </citation>
    <scope>NUCLEOTIDE SEQUENCE [LARGE SCALE GENOMIC DNA]</scope>
    <source>
        <strain evidence="5 6">4137-cl</strain>
    </source>
</reference>
<organism evidence="5 6">
    <name type="scientific">Anaeroselena agilis</name>
    <dbReference type="NCBI Taxonomy" id="3063788"/>
    <lineage>
        <taxon>Bacteria</taxon>
        <taxon>Bacillati</taxon>
        <taxon>Bacillota</taxon>
        <taxon>Negativicutes</taxon>
        <taxon>Acetonemataceae</taxon>
        <taxon>Anaeroselena</taxon>
    </lineage>
</organism>
<evidence type="ECO:0000256" key="2">
    <source>
        <dbReference type="ARBA" id="ARBA00022801"/>
    </source>
</evidence>
<dbReference type="Proteomes" id="UP001254848">
    <property type="component" value="Unassembled WGS sequence"/>
</dbReference>
<evidence type="ECO:0000256" key="1">
    <source>
        <dbReference type="ARBA" id="ARBA00010458"/>
    </source>
</evidence>
<name>A0ABU3P160_9FIRM</name>
<dbReference type="InterPro" id="IPR006683">
    <property type="entry name" value="Thioestr_dom"/>
</dbReference>
<feature type="domain" description="HotDog ACOT-type" evidence="4">
    <location>
        <begin position="6"/>
        <end position="116"/>
    </location>
</feature>
<comment type="similarity">
    <text evidence="1">Belongs to the acyl coenzyme A hydrolase family.</text>
</comment>
<dbReference type="PANTHER" id="PTHR11049:SF24">
    <property type="entry name" value="CYTOSOLIC ACYL COENZYME A THIOESTER HYDROLASE"/>
    <property type="match status" value="1"/>
</dbReference>
<dbReference type="CDD" id="cd03442">
    <property type="entry name" value="BFIT_BACH"/>
    <property type="match status" value="1"/>
</dbReference>
<dbReference type="Gene3D" id="3.10.129.10">
    <property type="entry name" value="Hotdog Thioesterase"/>
    <property type="match status" value="1"/>
</dbReference>
<sequence length="153" mass="17366">MSKTVNYSDHRFSKVMVSSRTKPAGRVRAGEIMQMLYNAAHKVAQKHAGADVTAIRVEEILFLQPLHYGSLVTGHAYLTFVGETSMEVKVDLYLDNGIDSTPLLTCYFVMVALDEHQHPKKVPSLEVNTEQEKELFAEGKRRYLQRKSELQPK</sequence>
<proteinExistence type="inferred from homology"/>
<dbReference type="InterPro" id="IPR029069">
    <property type="entry name" value="HotDog_dom_sf"/>
</dbReference>
<evidence type="ECO:0000313" key="6">
    <source>
        <dbReference type="Proteomes" id="UP001254848"/>
    </source>
</evidence>
<comment type="caution">
    <text evidence="5">The sequence shown here is derived from an EMBL/GenBank/DDBJ whole genome shotgun (WGS) entry which is preliminary data.</text>
</comment>
<dbReference type="RefSeq" id="WP_413780768.1">
    <property type="nucleotide sequence ID" value="NZ_JAUOZS010000001.1"/>
</dbReference>
<dbReference type="SUPFAM" id="SSF54637">
    <property type="entry name" value="Thioesterase/thiol ester dehydrase-isomerase"/>
    <property type="match status" value="1"/>
</dbReference>